<evidence type="ECO:0000313" key="3">
    <source>
        <dbReference type="EMBL" id="SBT67797.1"/>
    </source>
</evidence>
<keyword evidence="2" id="KW-0472">Membrane</keyword>
<feature type="transmembrane region" description="Helical" evidence="2">
    <location>
        <begin position="60"/>
        <end position="85"/>
    </location>
</feature>
<proteinExistence type="predicted"/>
<evidence type="ECO:0000256" key="1">
    <source>
        <dbReference type="SAM" id="MobiDB-lite"/>
    </source>
</evidence>
<feature type="region of interest" description="Disordered" evidence="1">
    <location>
        <begin position="122"/>
        <end position="143"/>
    </location>
</feature>
<reference evidence="4" key="1">
    <citation type="submission" date="2016-06" db="EMBL/GenBank/DDBJ databases">
        <authorList>
            <person name="Varghese N."/>
            <person name="Submissions Spin"/>
        </authorList>
    </citation>
    <scope>NUCLEOTIDE SEQUENCE [LARGE SCALE GENOMIC DNA]</scope>
    <source>
        <strain evidence="4">DSM 45794</strain>
    </source>
</reference>
<keyword evidence="2" id="KW-1133">Transmembrane helix</keyword>
<feature type="transmembrane region" description="Helical" evidence="2">
    <location>
        <begin position="15"/>
        <end position="39"/>
    </location>
</feature>
<organism evidence="3 4">
    <name type="scientific">Micromonospora sediminicola</name>
    <dbReference type="NCBI Taxonomy" id="946078"/>
    <lineage>
        <taxon>Bacteria</taxon>
        <taxon>Bacillati</taxon>
        <taxon>Actinomycetota</taxon>
        <taxon>Actinomycetes</taxon>
        <taxon>Micromonosporales</taxon>
        <taxon>Micromonosporaceae</taxon>
        <taxon>Micromonospora</taxon>
    </lineage>
</organism>
<dbReference type="EMBL" id="FLRH01000004">
    <property type="protein sequence ID" value="SBT67797.1"/>
    <property type="molecule type" value="Genomic_DNA"/>
</dbReference>
<dbReference type="STRING" id="946078.GA0070622_4861"/>
<accession>A0A1A9BFZ7</accession>
<evidence type="ECO:0000256" key="2">
    <source>
        <dbReference type="SAM" id="Phobius"/>
    </source>
</evidence>
<protein>
    <submittedName>
        <fullName evidence="3">Uncharacterized protein</fullName>
    </submittedName>
</protein>
<feature type="transmembrane region" description="Helical" evidence="2">
    <location>
        <begin position="91"/>
        <end position="112"/>
    </location>
</feature>
<gene>
    <name evidence="3" type="ORF">GA0070622_4861</name>
</gene>
<name>A0A1A9BFZ7_9ACTN</name>
<sequence>MSSQAVGTGRRGGPVVAFLVLLWVCALIATAVWWVGIGLEQWSVSYGDQPGEFQALQRRASLALLVGALVATAGPALVALVAYHLRLVRTAVVFLVLTLVIAVPAVPFAVLAGRDLDPAPATTPGPPGHCVEHSGGDTRCPGG</sequence>
<dbReference type="AlphaFoldDB" id="A0A1A9BFZ7"/>
<keyword evidence="4" id="KW-1185">Reference proteome</keyword>
<dbReference type="Proteomes" id="UP000199558">
    <property type="component" value="Unassembled WGS sequence"/>
</dbReference>
<keyword evidence="2" id="KW-0812">Transmembrane</keyword>
<evidence type="ECO:0000313" key="4">
    <source>
        <dbReference type="Proteomes" id="UP000199558"/>
    </source>
</evidence>
<dbReference type="OrthoDB" id="3403261at2"/>
<dbReference type="RefSeq" id="WP_091578947.1">
    <property type="nucleotide sequence ID" value="NZ_FLRH01000004.1"/>
</dbReference>